<dbReference type="GO" id="GO:0005737">
    <property type="term" value="C:cytoplasm"/>
    <property type="evidence" value="ECO:0007669"/>
    <property type="project" value="TreeGrafter"/>
</dbReference>
<dbReference type="GO" id="GO:0019187">
    <property type="term" value="F:beta-1,4-mannosyltransferase activity"/>
    <property type="evidence" value="ECO:0007669"/>
    <property type="project" value="InterPro"/>
</dbReference>
<feature type="compositionally biased region" description="Basic and acidic residues" evidence="1">
    <location>
        <begin position="48"/>
        <end position="59"/>
    </location>
</feature>
<feature type="transmembrane region" description="Helical" evidence="2">
    <location>
        <begin position="474"/>
        <end position="494"/>
    </location>
</feature>
<evidence type="ECO:0000313" key="6">
    <source>
        <dbReference type="Proteomes" id="UP000323386"/>
    </source>
</evidence>
<keyword evidence="2" id="KW-1133">Transmembrane helix</keyword>
<dbReference type="InterPro" id="IPR002656">
    <property type="entry name" value="Acyl_transf_3_dom"/>
</dbReference>
<feature type="transmembrane region" description="Helical" evidence="2">
    <location>
        <begin position="969"/>
        <end position="992"/>
    </location>
</feature>
<dbReference type="PANTHER" id="PTHR16779">
    <property type="entry name" value="BETA-1,4-MANNOSYLTRANSFERASE EGH"/>
    <property type="match status" value="1"/>
</dbReference>
<dbReference type="InterPro" id="IPR027389">
    <property type="entry name" value="B_mannosylTrfase_Bre-3/Egh"/>
</dbReference>
<dbReference type="Pfam" id="PF01757">
    <property type="entry name" value="Acyl_transf_3"/>
    <property type="match status" value="1"/>
</dbReference>
<reference evidence="5 6" key="1">
    <citation type="submission" date="2018-03" db="EMBL/GenBank/DDBJ databases">
        <authorList>
            <person name="Guldener U."/>
        </authorList>
    </citation>
    <scope>NUCLEOTIDE SEQUENCE [LARGE SCALE GENOMIC DNA]</scope>
    <source>
        <strain evidence="5 6">DAOM196992</strain>
    </source>
</reference>
<feature type="compositionally biased region" description="Low complexity" evidence="1">
    <location>
        <begin position="60"/>
        <end position="75"/>
    </location>
</feature>
<name>A0A5C3EX12_9BASI</name>
<evidence type="ECO:0000256" key="1">
    <source>
        <dbReference type="SAM" id="MobiDB-lite"/>
    </source>
</evidence>
<dbReference type="GO" id="GO:0016747">
    <property type="term" value="F:acyltransferase activity, transferring groups other than amino-acyl groups"/>
    <property type="evidence" value="ECO:0007669"/>
    <property type="project" value="InterPro"/>
</dbReference>
<evidence type="ECO:0000259" key="4">
    <source>
        <dbReference type="Pfam" id="PF13632"/>
    </source>
</evidence>
<feature type="transmembrane region" description="Helical" evidence="2">
    <location>
        <begin position="195"/>
        <end position="218"/>
    </location>
</feature>
<evidence type="ECO:0000259" key="3">
    <source>
        <dbReference type="Pfam" id="PF01757"/>
    </source>
</evidence>
<feature type="compositionally biased region" description="Low complexity" evidence="1">
    <location>
        <begin position="27"/>
        <end position="38"/>
    </location>
</feature>
<feature type="transmembrane region" description="Helical" evidence="2">
    <location>
        <begin position="288"/>
        <end position="306"/>
    </location>
</feature>
<dbReference type="EMBL" id="OOIP01000005">
    <property type="protein sequence ID" value="SPO36758.1"/>
    <property type="molecule type" value="Genomic_DNA"/>
</dbReference>
<keyword evidence="2" id="KW-0472">Membrane</keyword>
<protein>
    <submittedName>
        <fullName evidence="5">Related to beta 1,4-mannosyltransferase (Egghead protein)</fullName>
    </submittedName>
</protein>
<organism evidence="5 6">
    <name type="scientific">Pseudozyma flocculosa</name>
    <dbReference type="NCBI Taxonomy" id="84751"/>
    <lineage>
        <taxon>Eukaryota</taxon>
        <taxon>Fungi</taxon>
        <taxon>Dikarya</taxon>
        <taxon>Basidiomycota</taxon>
        <taxon>Ustilaginomycotina</taxon>
        <taxon>Ustilaginomycetes</taxon>
        <taxon>Ustilaginales</taxon>
        <taxon>Ustilaginaceae</taxon>
        <taxon>Pseudozyma</taxon>
    </lineage>
</organism>
<accession>A0A5C3EX12</accession>
<dbReference type="Pfam" id="PF13632">
    <property type="entry name" value="Glyco_trans_2_3"/>
    <property type="match status" value="1"/>
</dbReference>
<sequence length="1046" mass="118982">MAEKTSLTAPVAFAVDLEKHASASNESSTAPSYPTSPAGGTTLSLASDELKGVPLEKQESSSPVDGVLPVPVLLDAETQKLPGTADEEPKKEPPAPKKEPEKRFKEVDTGYLDGLRGIAMIMVFNEHYFTHTFAKLFPEVIQPGSARDILRSKMGLIFFFMLAGRLNVTSWFRRLHRGKPLVWKSLPDAMLRRTWRLAVMSVIACIAQATSCAGGAYYPAQKASPILKIGDNLWYPDWCTLVKRKGYVIATSTSFSEIAVDVMRIFTNRDHVYQLKYEGMLWSMYTQLWGMMFCLFLMPVLMYMPLWRRQALYLVLMVALASTYSTNQPFLLGIWLADLAESQILERLRLRSRWTYISLELVLGALTFLFLCYNRIETQMLQALAPITFREGVLGVNLKKDDFGGSPAILLRAFMVFLWLEMSIMGQWLIGNWLFKALGRIALGFYVSQMPIVFGILPPMVVKWHKEGVDYWSLVSYGWCLCFTLNWAFGWVLGKTIDRWSISSSAWLSKNLATRDTVSFLGALVRLVIDFFLEDIPAFLASIPGRFRSGQRGFGRFVYACKHWRTPEEQPEPIGPPEAYGFTDADLKSTIFTSDVLDTEQARRAWRLLRMSSCTFILLPVGALGVGFIWGWFNPWAYFKTPMPASFSLLWKVLWLFTFPFVVITFVGFMAPDITLSRKQQDSKRVYRDRIHKLYIVSVTRGTNEDATRRCHLELRKLEKYHPAVEVIVLTDEPNAYPDLNNIVTPKAYVSPGKMAKHKARALDYFRHVAKLTPYDWVMHMDEESIMDAASLRGCMDMIRYTPHDFGQGIILYNAHNYWKGVAGWAFTVADALRVGDDLARFSLQANIFKRPVFGVHGSFLMINGEVENKIGWDFGTLTEDFEFSQVAWAKGYTLGRIHGIVREQSPSNVLDFLKQRRRWYMGIAQLAKRFTMPALACKVWTAGVFCLIGTGINLLFSFLPTGNDPTPYWLYIISCWSFGTFQVLYSAGVIFQDMDYYDFKDWWIIPIHVAATFFISMATSGLEAAAVIWAMSSEIENVGFEVIKK</sequence>
<dbReference type="AlphaFoldDB" id="A0A5C3EX12"/>
<feature type="transmembrane region" description="Helical" evidence="2">
    <location>
        <begin position="936"/>
        <end position="957"/>
    </location>
</feature>
<gene>
    <name evidence="5" type="ORF">PSFLO_02229</name>
</gene>
<dbReference type="PANTHER" id="PTHR16779:SF1">
    <property type="entry name" value="BETA-1,4-MANNOSYLTRANSFERASE EGH"/>
    <property type="match status" value="1"/>
</dbReference>
<proteinExistence type="predicted"/>
<feature type="region of interest" description="Disordered" evidence="1">
    <location>
        <begin position="20"/>
        <end position="104"/>
    </location>
</feature>
<feature type="transmembrane region" description="Helical" evidence="2">
    <location>
        <begin position="653"/>
        <end position="676"/>
    </location>
</feature>
<feature type="transmembrane region" description="Helical" evidence="2">
    <location>
        <begin position="1004"/>
        <end position="1032"/>
    </location>
</feature>
<dbReference type="Proteomes" id="UP000323386">
    <property type="component" value="Unassembled WGS sequence"/>
</dbReference>
<feature type="domain" description="Acyltransferase 3" evidence="3">
    <location>
        <begin position="111"/>
        <end position="458"/>
    </location>
</feature>
<keyword evidence="5" id="KW-0328">Glycosyltransferase</keyword>
<evidence type="ECO:0000256" key="2">
    <source>
        <dbReference type="SAM" id="Phobius"/>
    </source>
</evidence>
<feature type="transmembrane region" description="Helical" evidence="2">
    <location>
        <begin position="409"/>
        <end position="430"/>
    </location>
</feature>
<evidence type="ECO:0000313" key="5">
    <source>
        <dbReference type="EMBL" id="SPO36758.1"/>
    </source>
</evidence>
<keyword evidence="2" id="KW-0812">Transmembrane</keyword>
<dbReference type="OrthoDB" id="5819582at2759"/>
<feature type="compositionally biased region" description="Basic and acidic residues" evidence="1">
    <location>
        <begin position="87"/>
        <end position="104"/>
    </location>
</feature>
<feature type="transmembrane region" description="Helical" evidence="2">
    <location>
        <begin position="357"/>
        <end position="376"/>
    </location>
</feature>
<dbReference type="SUPFAM" id="SSF53448">
    <property type="entry name" value="Nucleotide-diphospho-sugar transferases"/>
    <property type="match status" value="1"/>
</dbReference>
<feature type="transmembrane region" description="Helical" evidence="2">
    <location>
        <begin position="442"/>
        <end position="462"/>
    </location>
</feature>
<keyword evidence="6" id="KW-1185">Reference proteome</keyword>
<feature type="transmembrane region" description="Helical" evidence="2">
    <location>
        <begin position="613"/>
        <end position="633"/>
    </location>
</feature>
<keyword evidence="5" id="KW-0808">Transferase</keyword>
<dbReference type="InterPro" id="IPR001173">
    <property type="entry name" value="Glyco_trans_2-like"/>
</dbReference>
<feature type="domain" description="Glycosyltransferase 2-like" evidence="4">
    <location>
        <begin position="777"/>
        <end position="980"/>
    </location>
</feature>
<dbReference type="InterPro" id="IPR029044">
    <property type="entry name" value="Nucleotide-diphossugar_trans"/>
</dbReference>